<protein>
    <submittedName>
        <fullName evidence="1">Uncharacterized protein</fullName>
    </submittedName>
</protein>
<evidence type="ECO:0000313" key="1">
    <source>
        <dbReference type="EMBL" id="KAJ1181722.1"/>
    </source>
</evidence>
<sequence>MFYTDHPPRPEEALEGGKYTVQVPTLPSVGLEVSMGCLCELITTPRLLLIRVCLKVKTKSVHRWGNKLLQLYACRQLEYSQMEAAPIYALLMAE</sequence>
<dbReference type="EMBL" id="JANPWB010000006">
    <property type="protein sequence ID" value="KAJ1181722.1"/>
    <property type="molecule type" value="Genomic_DNA"/>
</dbReference>
<reference evidence="1" key="1">
    <citation type="journal article" date="2022" name="bioRxiv">
        <title>Sequencing and chromosome-scale assembly of the giantPleurodeles waltlgenome.</title>
        <authorList>
            <person name="Brown T."/>
            <person name="Elewa A."/>
            <person name="Iarovenko S."/>
            <person name="Subramanian E."/>
            <person name="Araus A.J."/>
            <person name="Petzold A."/>
            <person name="Susuki M."/>
            <person name="Suzuki K.-i.T."/>
            <person name="Hayashi T."/>
            <person name="Toyoda A."/>
            <person name="Oliveira C."/>
            <person name="Osipova E."/>
            <person name="Leigh N.D."/>
            <person name="Simon A."/>
            <person name="Yun M.H."/>
        </authorList>
    </citation>
    <scope>NUCLEOTIDE SEQUENCE</scope>
    <source>
        <strain evidence="1">20211129_DDA</strain>
        <tissue evidence="1">Liver</tissue>
    </source>
</reference>
<proteinExistence type="predicted"/>
<comment type="caution">
    <text evidence="1">The sequence shown here is derived from an EMBL/GenBank/DDBJ whole genome shotgun (WGS) entry which is preliminary data.</text>
</comment>
<accession>A0AAV7TYH9</accession>
<evidence type="ECO:0000313" key="2">
    <source>
        <dbReference type="Proteomes" id="UP001066276"/>
    </source>
</evidence>
<dbReference type="AlphaFoldDB" id="A0AAV7TYH9"/>
<dbReference type="Proteomes" id="UP001066276">
    <property type="component" value="Chromosome 3_2"/>
</dbReference>
<keyword evidence="2" id="KW-1185">Reference proteome</keyword>
<gene>
    <name evidence="1" type="ORF">NDU88_006924</name>
</gene>
<name>A0AAV7TYH9_PLEWA</name>
<organism evidence="1 2">
    <name type="scientific">Pleurodeles waltl</name>
    <name type="common">Iberian ribbed newt</name>
    <dbReference type="NCBI Taxonomy" id="8319"/>
    <lineage>
        <taxon>Eukaryota</taxon>
        <taxon>Metazoa</taxon>
        <taxon>Chordata</taxon>
        <taxon>Craniata</taxon>
        <taxon>Vertebrata</taxon>
        <taxon>Euteleostomi</taxon>
        <taxon>Amphibia</taxon>
        <taxon>Batrachia</taxon>
        <taxon>Caudata</taxon>
        <taxon>Salamandroidea</taxon>
        <taxon>Salamandridae</taxon>
        <taxon>Pleurodelinae</taxon>
        <taxon>Pleurodeles</taxon>
    </lineage>
</organism>